<evidence type="ECO:0000256" key="11">
    <source>
        <dbReference type="RuleBase" id="RU003684"/>
    </source>
</evidence>
<dbReference type="Proteomes" id="UP001299546">
    <property type="component" value="Unassembled WGS sequence"/>
</dbReference>
<comment type="catalytic activity">
    <reaction evidence="9">
        <text>L-arginine + H2O = urea + L-ornithine</text>
        <dbReference type="Rhea" id="RHEA:20569"/>
        <dbReference type="ChEBI" id="CHEBI:15377"/>
        <dbReference type="ChEBI" id="CHEBI:16199"/>
        <dbReference type="ChEBI" id="CHEBI:32682"/>
        <dbReference type="ChEBI" id="CHEBI:46911"/>
        <dbReference type="EC" id="3.5.3.1"/>
    </reaction>
</comment>
<accession>A0ABS8DFU1</accession>
<proteinExistence type="inferred from homology"/>
<evidence type="ECO:0000256" key="2">
    <source>
        <dbReference type="ARBA" id="ARBA00005098"/>
    </source>
</evidence>
<comment type="cofactor">
    <cofactor evidence="1">
        <name>Mn(2+)</name>
        <dbReference type="ChEBI" id="CHEBI:29035"/>
    </cofactor>
</comment>
<evidence type="ECO:0000256" key="1">
    <source>
        <dbReference type="ARBA" id="ARBA00001936"/>
    </source>
</evidence>
<dbReference type="CDD" id="cd09989">
    <property type="entry name" value="Arginase"/>
    <property type="match status" value="1"/>
</dbReference>
<name>A0ABS8DFU1_9FIRM</name>
<dbReference type="Pfam" id="PF00491">
    <property type="entry name" value="Arginase"/>
    <property type="match status" value="1"/>
</dbReference>
<evidence type="ECO:0000256" key="3">
    <source>
        <dbReference type="ARBA" id="ARBA00012168"/>
    </source>
</evidence>
<reference evidence="12 13" key="1">
    <citation type="submission" date="2021-10" db="EMBL/GenBank/DDBJ databases">
        <title>Collection of gut derived symbiotic bacterial strains cultured from healthy donors.</title>
        <authorList>
            <person name="Lin H."/>
            <person name="Littmann E."/>
            <person name="Kohout C."/>
            <person name="Pamer E.G."/>
        </authorList>
    </citation>
    <scope>NUCLEOTIDE SEQUENCE [LARGE SCALE GENOMIC DNA]</scope>
    <source>
        <strain evidence="12 13">DFI.1.165</strain>
    </source>
</reference>
<evidence type="ECO:0000256" key="4">
    <source>
        <dbReference type="ARBA" id="ARBA00018123"/>
    </source>
</evidence>
<dbReference type="EMBL" id="JAJCIS010000002">
    <property type="protein sequence ID" value="MCB7386664.1"/>
    <property type="molecule type" value="Genomic_DNA"/>
</dbReference>
<comment type="similarity">
    <text evidence="10 11">Belongs to the arginase family.</text>
</comment>
<protein>
    <recommendedName>
        <fullName evidence="4">Arginase</fullName>
        <ecNumber evidence="3">3.5.3.1</ecNumber>
    </recommendedName>
</protein>
<dbReference type="PANTHER" id="PTHR43782:SF3">
    <property type="entry name" value="ARGINASE"/>
    <property type="match status" value="1"/>
</dbReference>
<dbReference type="PRINTS" id="PR00116">
    <property type="entry name" value="ARGINASE"/>
</dbReference>
<keyword evidence="6" id="KW-0479">Metal-binding</keyword>
<organism evidence="12 13">
    <name type="scientific">Bariatricus massiliensis</name>
    <dbReference type="NCBI Taxonomy" id="1745713"/>
    <lineage>
        <taxon>Bacteria</taxon>
        <taxon>Bacillati</taxon>
        <taxon>Bacillota</taxon>
        <taxon>Clostridia</taxon>
        <taxon>Lachnospirales</taxon>
        <taxon>Lachnospiraceae</taxon>
        <taxon>Bariatricus</taxon>
    </lineage>
</organism>
<dbReference type="SUPFAM" id="SSF52768">
    <property type="entry name" value="Arginase/deacetylase"/>
    <property type="match status" value="1"/>
</dbReference>
<keyword evidence="8" id="KW-0464">Manganese</keyword>
<evidence type="ECO:0000313" key="12">
    <source>
        <dbReference type="EMBL" id="MCB7386664.1"/>
    </source>
</evidence>
<comment type="pathway">
    <text evidence="2">Nitrogen metabolism; urea cycle; L-ornithine and urea from L-arginine: step 1/1.</text>
</comment>
<dbReference type="PROSITE" id="PS51409">
    <property type="entry name" value="ARGINASE_2"/>
    <property type="match status" value="1"/>
</dbReference>
<dbReference type="PROSITE" id="PS01053">
    <property type="entry name" value="ARGINASE_1"/>
    <property type="match status" value="1"/>
</dbReference>
<gene>
    <name evidence="12" type="ORF">LIZ65_05135</name>
</gene>
<dbReference type="InterPro" id="IPR014033">
    <property type="entry name" value="Arginase"/>
</dbReference>
<keyword evidence="7 11" id="KW-0378">Hydrolase</keyword>
<evidence type="ECO:0000256" key="5">
    <source>
        <dbReference type="ARBA" id="ARBA00022503"/>
    </source>
</evidence>
<evidence type="ECO:0000256" key="9">
    <source>
        <dbReference type="ARBA" id="ARBA00047391"/>
    </source>
</evidence>
<comment type="caution">
    <text evidence="12">The sequence shown here is derived from an EMBL/GenBank/DDBJ whole genome shotgun (WGS) entry which is preliminary data.</text>
</comment>
<dbReference type="PANTHER" id="PTHR43782">
    <property type="entry name" value="ARGINASE"/>
    <property type="match status" value="1"/>
</dbReference>
<keyword evidence="13" id="KW-1185">Reference proteome</keyword>
<sequence length="299" mass="33245">MIHTYGCPMHLGVGDTGLIKSLDYLNNRFDQLQIHVIPEIQEKEENLPNLKNLNSVASTCQSIAAYAYQVLQNQETPLFIAGDHSAAMGSVSASSVYTQEMYGEETGLIWIDAHPDINTDSTTATGNIHGMPVAALLGKGEKRLTQFLTEQPKLKPRNVVMLGLRDIDPPEQVTLDTLGIRYYTYDDICRQGLTACLKESIAYLSHLTAVHISFDIDSMNPKWMPGVSVPVPHGFTPEEVHHIFDALIPALPVISYDIVEFNMVHDREDKTADFVMELASQIHKLHVPSVSSEKSKRFA</sequence>
<dbReference type="RefSeq" id="WP_066736550.1">
    <property type="nucleotide sequence ID" value="NZ_JAJCIQ010000002.1"/>
</dbReference>
<keyword evidence="5" id="KW-0056">Arginine metabolism</keyword>
<dbReference type="InterPro" id="IPR020855">
    <property type="entry name" value="Ureohydrolase_Mn_BS"/>
</dbReference>
<dbReference type="InterPro" id="IPR006035">
    <property type="entry name" value="Ureohydrolase"/>
</dbReference>
<evidence type="ECO:0000256" key="6">
    <source>
        <dbReference type="ARBA" id="ARBA00022723"/>
    </source>
</evidence>
<dbReference type="InterPro" id="IPR023696">
    <property type="entry name" value="Ureohydrolase_dom_sf"/>
</dbReference>
<evidence type="ECO:0000256" key="7">
    <source>
        <dbReference type="ARBA" id="ARBA00022801"/>
    </source>
</evidence>
<evidence type="ECO:0000256" key="8">
    <source>
        <dbReference type="ARBA" id="ARBA00023211"/>
    </source>
</evidence>
<evidence type="ECO:0000256" key="10">
    <source>
        <dbReference type="PROSITE-ProRule" id="PRU00742"/>
    </source>
</evidence>
<dbReference type="EC" id="3.5.3.1" evidence="3"/>
<evidence type="ECO:0000313" key="13">
    <source>
        <dbReference type="Proteomes" id="UP001299546"/>
    </source>
</evidence>
<dbReference type="Gene3D" id="3.40.800.10">
    <property type="entry name" value="Ureohydrolase domain"/>
    <property type="match status" value="1"/>
</dbReference>